<accession>A0A167QLA7</accession>
<keyword evidence="2" id="KW-1185">Reference proteome</keyword>
<reference evidence="2" key="1">
    <citation type="submission" date="2015-06" db="EMBL/GenBank/DDBJ databases">
        <title>Expansion of signal transduction pathways in fungi by whole-genome duplication.</title>
        <authorList>
            <consortium name="DOE Joint Genome Institute"/>
            <person name="Corrochano L.M."/>
            <person name="Kuo A."/>
            <person name="Marcet-Houben M."/>
            <person name="Polaino S."/>
            <person name="Salamov A."/>
            <person name="Villalobos J.M."/>
            <person name="Alvarez M.I."/>
            <person name="Avalos J."/>
            <person name="Benito E.P."/>
            <person name="Benoit I."/>
            <person name="Burger G."/>
            <person name="Camino L.P."/>
            <person name="Canovas D."/>
            <person name="Cerda-Olmedo E."/>
            <person name="Cheng J.-F."/>
            <person name="Dominguez A."/>
            <person name="Elias M."/>
            <person name="Eslava A.P."/>
            <person name="Glaser F."/>
            <person name="Grimwood J."/>
            <person name="Gutierrez G."/>
            <person name="Heitman J."/>
            <person name="Henrissat B."/>
            <person name="Iturriaga E.A."/>
            <person name="Lang B.F."/>
            <person name="Lavin J.L."/>
            <person name="Lee S."/>
            <person name="Li W."/>
            <person name="Lindquist E."/>
            <person name="Lopez-Garcia S."/>
            <person name="Luque E.M."/>
            <person name="Marcos A.T."/>
            <person name="Martin J."/>
            <person name="McCluskey K."/>
            <person name="Medina H.R."/>
            <person name="Miralles-Duran A."/>
            <person name="Miyazaki A."/>
            <person name="Munoz-Torres E."/>
            <person name="Oguiza J.A."/>
            <person name="Ohm R."/>
            <person name="Olmedo M."/>
            <person name="Orejas M."/>
            <person name="Ortiz-Castellanos L."/>
            <person name="Pisabarro A.G."/>
            <person name="Rodriguez-Romero J."/>
            <person name="Ruiz-Herrera J."/>
            <person name="Ruiz-Vazquez R."/>
            <person name="Sanz C."/>
            <person name="Schackwitz W."/>
            <person name="Schmutz J."/>
            <person name="Shahriari M."/>
            <person name="Shelest E."/>
            <person name="Silva-Franco F."/>
            <person name="Soanes D."/>
            <person name="Syed K."/>
            <person name="Tagua V.G."/>
            <person name="Talbot N.J."/>
            <person name="Thon M."/>
            <person name="De vries R.P."/>
            <person name="Wiebenga A."/>
            <person name="Yadav J.S."/>
            <person name="Braun E.L."/>
            <person name="Baker S."/>
            <person name="Garre V."/>
            <person name="Horwitz B."/>
            <person name="Torres-Martinez S."/>
            <person name="Idnurm A."/>
            <person name="Herrera-Estrella A."/>
            <person name="Gabaldon T."/>
            <person name="Grigoriev I.V."/>
        </authorList>
    </citation>
    <scope>NUCLEOTIDE SEQUENCE [LARGE SCALE GENOMIC DNA]</scope>
    <source>
        <strain evidence="2">NRRL 1555(-)</strain>
    </source>
</reference>
<dbReference type="InParanoid" id="A0A167QLA7"/>
<name>A0A167QLA7_PHYB8</name>
<dbReference type="RefSeq" id="XP_018297918.1">
    <property type="nucleotide sequence ID" value="XM_018430300.1"/>
</dbReference>
<dbReference type="GeneID" id="28991206"/>
<dbReference type="AlphaFoldDB" id="A0A167QLA7"/>
<dbReference type="EMBL" id="KV440972">
    <property type="protein sequence ID" value="OAD79878.1"/>
    <property type="molecule type" value="Genomic_DNA"/>
</dbReference>
<proteinExistence type="predicted"/>
<protein>
    <submittedName>
        <fullName evidence="1">Uncharacterized protein</fullName>
    </submittedName>
</protein>
<evidence type="ECO:0000313" key="1">
    <source>
        <dbReference type="EMBL" id="OAD79878.1"/>
    </source>
</evidence>
<dbReference type="VEuPathDB" id="FungiDB:PHYBLDRAFT_139890"/>
<sequence length="122" mass="13947">MAFTSFCRQHDFIDHPTSQNFSTRILVDVSLFESGGFITIHELRSLQRKGPSSLKQSGLFKLKNRVAANHAIFSTSVSFACHLLVERYLRHNRLGCDLKIKAFAAVTESRRLKFLAFNSLDW</sequence>
<organism evidence="1 2">
    <name type="scientific">Phycomyces blakesleeanus (strain ATCC 8743b / DSM 1359 / FGSC 10004 / NBRC 33097 / NRRL 1555)</name>
    <dbReference type="NCBI Taxonomy" id="763407"/>
    <lineage>
        <taxon>Eukaryota</taxon>
        <taxon>Fungi</taxon>
        <taxon>Fungi incertae sedis</taxon>
        <taxon>Mucoromycota</taxon>
        <taxon>Mucoromycotina</taxon>
        <taxon>Mucoromycetes</taxon>
        <taxon>Mucorales</taxon>
        <taxon>Phycomycetaceae</taxon>
        <taxon>Phycomyces</taxon>
    </lineage>
</organism>
<gene>
    <name evidence="1" type="ORF">PHYBLDRAFT_139890</name>
</gene>
<evidence type="ECO:0000313" key="2">
    <source>
        <dbReference type="Proteomes" id="UP000077315"/>
    </source>
</evidence>
<dbReference type="Proteomes" id="UP000077315">
    <property type="component" value="Unassembled WGS sequence"/>
</dbReference>